<dbReference type="InterPro" id="IPR029523">
    <property type="entry name" value="INO80B/Ies2"/>
</dbReference>
<organism evidence="3 4">
    <name type="scientific">Coleophoma cylindrospora</name>
    <dbReference type="NCBI Taxonomy" id="1849047"/>
    <lineage>
        <taxon>Eukaryota</taxon>
        <taxon>Fungi</taxon>
        <taxon>Dikarya</taxon>
        <taxon>Ascomycota</taxon>
        <taxon>Pezizomycotina</taxon>
        <taxon>Leotiomycetes</taxon>
        <taxon>Helotiales</taxon>
        <taxon>Dermateaceae</taxon>
        <taxon>Coleophoma</taxon>
    </lineage>
</organism>
<protein>
    <recommendedName>
        <fullName evidence="2">INO80 complex subunit B-like conserved region domain-containing protein</fullName>
    </recommendedName>
</protein>
<feature type="compositionally biased region" description="Basic and acidic residues" evidence="1">
    <location>
        <begin position="160"/>
        <end position="173"/>
    </location>
</feature>
<dbReference type="PANTHER" id="PTHR21561:SF12">
    <property type="entry name" value="INO80 COMPLEX SUBUNIT B"/>
    <property type="match status" value="1"/>
</dbReference>
<dbReference type="GO" id="GO:0006338">
    <property type="term" value="P:chromatin remodeling"/>
    <property type="evidence" value="ECO:0007669"/>
    <property type="project" value="InterPro"/>
</dbReference>
<feature type="compositionally biased region" description="Acidic residues" evidence="1">
    <location>
        <begin position="174"/>
        <end position="231"/>
    </location>
</feature>
<dbReference type="PANTHER" id="PTHR21561">
    <property type="entry name" value="INO80 COMPLEX SUBUNIT B"/>
    <property type="match status" value="1"/>
</dbReference>
<gene>
    <name evidence="3" type="ORF">BP6252_03478</name>
</gene>
<comment type="caution">
    <text evidence="3">The sequence shown here is derived from an EMBL/GenBank/DDBJ whole genome shotgun (WGS) entry which is preliminary data.</text>
</comment>
<dbReference type="OrthoDB" id="2021186at2759"/>
<dbReference type="InterPro" id="IPR006880">
    <property type="entry name" value="INO80B_C"/>
</dbReference>
<keyword evidence="4" id="KW-1185">Reference proteome</keyword>
<evidence type="ECO:0000313" key="4">
    <source>
        <dbReference type="Proteomes" id="UP000256645"/>
    </source>
</evidence>
<dbReference type="AlphaFoldDB" id="A0A3D8S7U0"/>
<reference evidence="3 4" key="1">
    <citation type="journal article" date="2018" name="IMA Fungus">
        <title>IMA Genome-F 9: Draft genome sequence of Annulohypoxylon stygium, Aspergillus mulundensis, Berkeleyomyces basicola (syn. Thielaviopsis basicola), Ceratocystis smalleyi, two Cercospora beticola strains, Coleophoma cylindrospora, Fusarium fracticaudum, Phialophora cf. hyalina, and Morchella septimelata.</title>
        <authorList>
            <person name="Wingfield B.D."/>
            <person name="Bills G.F."/>
            <person name="Dong Y."/>
            <person name="Huang W."/>
            <person name="Nel W.J."/>
            <person name="Swalarsk-Parry B.S."/>
            <person name="Vaghefi N."/>
            <person name="Wilken P.M."/>
            <person name="An Z."/>
            <person name="de Beer Z.W."/>
            <person name="De Vos L."/>
            <person name="Chen L."/>
            <person name="Duong T.A."/>
            <person name="Gao Y."/>
            <person name="Hammerbacher A."/>
            <person name="Kikkert J.R."/>
            <person name="Li Y."/>
            <person name="Li H."/>
            <person name="Li K."/>
            <person name="Li Q."/>
            <person name="Liu X."/>
            <person name="Ma X."/>
            <person name="Naidoo K."/>
            <person name="Pethybridge S.J."/>
            <person name="Sun J."/>
            <person name="Steenkamp E.T."/>
            <person name="van der Nest M.A."/>
            <person name="van Wyk S."/>
            <person name="Wingfield M.J."/>
            <person name="Xiong C."/>
            <person name="Yue Q."/>
            <person name="Zhang X."/>
        </authorList>
    </citation>
    <scope>NUCLEOTIDE SEQUENCE [LARGE SCALE GENOMIC DNA]</scope>
    <source>
        <strain evidence="3 4">BP6252</strain>
    </source>
</reference>
<accession>A0A3D8S7U0</accession>
<evidence type="ECO:0000256" key="1">
    <source>
        <dbReference type="SAM" id="MobiDB-lite"/>
    </source>
</evidence>
<dbReference type="Proteomes" id="UP000256645">
    <property type="component" value="Unassembled WGS sequence"/>
</dbReference>
<feature type="region of interest" description="Disordered" evidence="1">
    <location>
        <begin position="282"/>
        <end position="306"/>
    </location>
</feature>
<dbReference type="Pfam" id="PF04795">
    <property type="entry name" value="PAPA-1"/>
    <property type="match status" value="1"/>
</dbReference>
<evidence type="ECO:0000313" key="3">
    <source>
        <dbReference type="EMBL" id="RDW82366.1"/>
    </source>
</evidence>
<dbReference type="EMBL" id="PDLM01000003">
    <property type="protein sequence ID" value="RDW82366.1"/>
    <property type="molecule type" value="Genomic_DNA"/>
</dbReference>
<dbReference type="GO" id="GO:0031011">
    <property type="term" value="C:Ino80 complex"/>
    <property type="evidence" value="ECO:0007669"/>
    <property type="project" value="InterPro"/>
</dbReference>
<evidence type="ECO:0000259" key="2">
    <source>
        <dbReference type="SMART" id="SM01406"/>
    </source>
</evidence>
<feature type="compositionally biased region" description="Low complexity" evidence="1">
    <location>
        <begin position="20"/>
        <end position="37"/>
    </location>
</feature>
<dbReference type="SMART" id="SM01406">
    <property type="entry name" value="PAPA-1"/>
    <property type="match status" value="1"/>
</dbReference>
<proteinExistence type="predicted"/>
<name>A0A3D8S7U0_9HELO</name>
<sequence>MSRPSRRSAGGADPMTPIASVSRGPPSSSSRSPQSMRLTVKLPAGKLREATRTSTGSIAVSSRDPFAGGEILEGRRARNVKKSYVLPESDEDEEDEEEEDDEMEDVGDEDAEGEEDDQEMDDVSDDDADGDVDMDIPPAPTIKVSKAQTGKQTIVVKPSGKSDGKTVERKEAEVSDDDEELSDIDSPAEEDDDDQQEVGDEDAEGDEEDEEIVLEDDEEEENPFGSDDEDTPVAGSRGSTPDINKMTKRQRAKLEEGADEFLMALPDEVQVKKHLTAEEHAMRRAEMARRRKNLSEKRNEEEKMETINKLLKKQAPKTNARRKDFAGATTGDAVPEVEVVKPNPIFVRWVSGKDGNRIGVPEEWLDGPAGAIFGKSIKATGTLKAGSLVEEV</sequence>
<feature type="domain" description="INO80 complex subunit B-like conserved region" evidence="2">
    <location>
        <begin position="279"/>
        <end position="364"/>
    </location>
</feature>
<feature type="region of interest" description="Disordered" evidence="1">
    <location>
        <begin position="1"/>
        <end position="252"/>
    </location>
</feature>
<dbReference type="STRING" id="1849047.A0A3D8S7U0"/>
<feature type="compositionally biased region" description="Acidic residues" evidence="1">
    <location>
        <begin position="88"/>
        <end position="134"/>
    </location>
</feature>